<gene>
    <name evidence="1" type="ORF">ZIOFF_014212</name>
</gene>
<proteinExistence type="predicted"/>
<evidence type="ECO:0000313" key="1">
    <source>
        <dbReference type="EMBL" id="KAG6524306.1"/>
    </source>
</evidence>
<organism evidence="1 2">
    <name type="scientific">Zingiber officinale</name>
    <name type="common">Ginger</name>
    <name type="synonym">Amomum zingiber</name>
    <dbReference type="NCBI Taxonomy" id="94328"/>
    <lineage>
        <taxon>Eukaryota</taxon>
        <taxon>Viridiplantae</taxon>
        <taxon>Streptophyta</taxon>
        <taxon>Embryophyta</taxon>
        <taxon>Tracheophyta</taxon>
        <taxon>Spermatophyta</taxon>
        <taxon>Magnoliopsida</taxon>
        <taxon>Liliopsida</taxon>
        <taxon>Zingiberales</taxon>
        <taxon>Zingiberaceae</taxon>
        <taxon>Zingiber</taxon>
    </lineage>
</organism>
<dbReference type="InterPro" id="IPR010746">
    <property type="entry name" value="CYMV_Orf1"/>
</dbReference>
<accession>A0A8J5HH07</accession>
<name>A0A8J5HH07_ZINOF</name>
<dbReference type="Pfam" id="PF07028">
    <property type="entry name" value="DUF1319"/>
    <property type="match status" value="1"/>
</dbReference>
<keyword evidence="2" id="KW-1185">Reference proteome</keyword>
<dbReference type="Proteomes" id="UP000734854">
    <property type="component" value="Unassembled WGS sequence"/>
</dbReference>
<reference evidence="1 2" key="1">
    <citation type="submission" date="2020-08" db="EMBL/GenBank/DDBJ databases">
        <title>Plant Genome Project.</title>
        <authorList>
            <person name="Zhang R.-G."/>
        </authorList>
    </citation>
    <scope>NUCLEOTIDE SEQUENCE [LARGE SCALE GENOMIC DNA]</scope>
    <source>
        <tissue evidence="1">Rhizome</tissue>
    </source>
</reference>
<evidence type="ECO:0000313" key="2">
    <source>
        <dbReference type="Proteomes" id="UP000734854"/>
    </source>
</evidence>
<protein>
    <submittedName>
        <fullName evidence="1">Uncharacterized protein</fullName>
    </submittedName>
</protein>
<dbReference type="AlphaFoldDB" id="A0A8J5HH07"/>
<sequence length="160" mass="18318">MLYRRLRVPLWETCSSVTLDTTFSSSIGYSGSRTINLEYLDLADTAKPKLSEVANNVGVIFDRVSILSKVSLKHFYSLKEEIRELRHNISSILQKAVSSLEKELISRKPLTQTEVRNLVREISQQPKLVKEEALKLTEELRKGVRKVEYLIEEIKQLIGG</sequence>
<dbReference type="EMBL" id="JACMSC010000004">
    <property type="protein sequence ID" value="KAG6524306.1"/>
    <property type="molecule type" value="Genomic_DNA"/>
</dbReference>
<comment type="caution">
    <text evidence="1">The sequence shown here is derived from an EMBL/GenBank/DDBJ whole genome shotgun (WGS) entry which is preliminary data.</text>
</comment>